<dbReference type="GO" id="GO:0042956">
    <property type="term" value="P:maltodextrin transmembrane transport"/>
    <property type="evidence" value="ECO:0007669"/>
    <property type="project" value="TreeGrafter"/>
</dbReference>
<sequence length="407" mass="43760">MTFKVKALACVAATALAAGSSSAADLVIAGRDGGYAQALNMAVEAYQAANPGIEVNRLELPYGGLLEKATISMREKAGAYDVIMMDDTWATEFMSRGWLADLDQLGGGIEEDFVPATVSVSRYPAGDGPLYAIPFVGNVEMFAYRSDLIERPESWTDVVAAAKQVSQADDGVSGVVFRGIKANPIVTGFLPILWAHGAKVVADDGTSALDSPEALEALNLYLELKKYAPKGVETYNSSEVRDALLQGTTAMSIELWPSWAPSLDDPEKSRVPGDIEVIAAPGQNVGSSPMLGSWLLAVPADAPHPENGRAFIDFITSAEFQKKLALEIGQPPTRASVYTDEEVVSKYRWYPNQLAALKDAKPRPRIKQWNKVEAILGDYLQLALIGDLSPEVALEEADAQIAKALRR</sequence>
<evidence type="ECO:0000313" key="5">
    <source>
        <dbReference type="EMBL" id="SNT76263.1"/>
    </source>
</evidence>
<feature type="chain" id="PRO_5011992056" evidence="4">
    <location>
        <begin position="24"/>
        <end position="407"/>
    </location>
</feature>
<dbReference type="GO" id="GO:1901982">
    <property type="term" value="F:maltose binding"/>
    <property type="evidence" value="ECO:0007669"/>
    <property type="project" value="TreeGrafter"/>
</dbReference>
<keyword evidence="3 4" id="KW-0732">Signal</keyword>
<keyword evidence="6" id="KW-1185">Reference proteome</keyword>
<evidence type="ECO:0000256" key="3">
    <source>
        <dbReference type="ARBA" id="ARBA00022729"/>
    </source>
</evidence>
<evidence type="ECO:0000313" key="6">
    <source>
        <dbReference type="Proteomes" id="UP000198307"/>
    </source>
</evidence>
<dbReference type="RefSeq" id="WP_089345583.1">
    <property type="nucleotide sequence ID" value="NZ_CP067131.1"/>
</dbReference>
<evidence type="ECO:0000256" key="1">
    <source>
        <dbReference type="ARBA" id="ARBA00008520"/>
    </source>
</evidence>
<dbReference type="OrthoDB" id="9804061at2"/>
<dbReference type="SUPFAM" id="SSF53850">
    <property type="entry name" value="Periplasmic binding protein-like II"/>
    <property type="match status" value="1"/>
</dbReference>
<dbReference type="Proteomes" id="UP000198307">
    <property type="component" value="Unassembled WGS sequence"/>
</dbReference>
<dbReference type="Gene3D" id="3.40.190.10">
    <property type="entry name" value="Periplasmic binding protein-like II"/>
    <property type="match status" value="2"/>
</dbReference>
<accession>A0A239Q205</accession>
<reference evidence="5 6" key="1">
    <citation type="submission" date="2017-07" db="EMBL/GenBank/DDBJ databases">
        <authorList>
            <person name="Sun Z.S."/>
            <person name="Albrecht U."/>
            <person name="Echele G."/>
            <person name="Lee C.C."/>
        </authorList>
    </citation>
    <scope>NUCLEOTIDE SEQUENCE [LARGE SCALE GENOMIC DNA]</scope>
    <source>
        <strain evidence="5 6">DSM 14827</strain>
    </source>
</reference>
<organism evidence="5 6">
    <name type="scientific">Paracoccus seriniphilus</name>
    <dbReference type="NCBI Taxonomy" id="184748"/>
    <lineage>
        <taxon>Bacteria</taxon>
        <taxon>Pseudomonadati</taxon>
        <taxon>Pseudomonadota</taxon>
        <taxon>Alphaproteobacteria</taxon>
        <taxon>Rhodobacterales</taxon>
        <taxon>Paracoccaceae</taxon>
        <taxon>Paracoccus</taxon>
    </lineage>
</organism>
<dbReference type="CDD" id="cd14750">
    <property type="entry name" value="PBP2_TMBP"/>
    <property type="match status" value="1"/>
</dbReference>
<comment type="similarity">
    <text evidence="1">Belongs to the bacterial solute-binding protein 1 family.</text>
</comment>
<dbReference type="GO" id="GO:0015768">
    <property type="term" value="P:maltose transport"/>
    <property type="evidence" value="ECO:0007669"/>
    <property type="project" value="TreeGrafter"/>
</dbReference>
<keyword evidence="2" id="KW-0813">Transport</keyword>
<name>A0A239Q205_9RHOB</name>
<dbReference type="Pfam" id="PF01547">
    <property type="entry name" value="SBP_bac_1"/>
    <property type="match status" value="1"/>
</dbReference>
<evidence type="ECO:0000256" key="4">
    <source>
        <dbReference type="SAM" id="SignalP"/>
    </source>
</evidence>
<dbReference type="PANTHER" id="PTHR30061:SF50">
    <property type="entry name" value="MALTOSE_MALTODEXTRIN-BINDING PERIPLASMIC PROTEIN"/>
    <property type="match status" value="1"/>
</dbReference>
<protein>
    <submittedName>
        <fullName evidence="5">Carbohydrate ABC transporter substrate-binding protein, CUT1 family</fullName>
    </submittedName>
</protein>
<dbReference type="GO" id="GO:0055052">
    <property type="term" value="C:ATP-binding cassette (ABC) transporter complex, substrate-binding subunit-containing"/>
    <property type="evidence" value="ECO:0007669"/>
    <property type="project" value="TreeGrafter"/>
</dbReference>
<dbReference type="PANTHER" id="PTHR30061">
    <property type="entry name" value="MALTOSE-BINDING PERIPLASMIC PROTEIN"/>
    <property type="match status" value="1"/>
</dbReference>
<dbReference type="EMBL" id="FZQB01000017">
    <property type="protein sequence ID" value="SNT76263.1"/>
    <property type="molecule type" value="Genomic_DNA"/>
</dbReference>
<dbReference type="AlphaFoldDB" id="A0A239Q205"/>
<proteinExistence type="inferred from homology"/>
<evidence type="ECO:0000256" key="2">
    <source>
        <dbReference type="ARBA" id="ARBA00022448"/>
    </source>
</evidence>
<feature type="signal peptide" evidence="4">
    <location>
        <begin position="1"/>
        <end position="23"/>
    </location>
</feature>
<dbReference type="InterPro" id="IPR006059">
    <property type="entry name" value="SBP"/>
</dbReference>
<gene>
    <name evidence="5" type="ORF">SAMN05444959_11742</name>
</gene>